<name>A0ABT8M287_9EURY</name>
<dbReference type="EMBL" id="VCYI01000011">
    <property type="protein sequence ID" value="MDN7013139.1"/>
    <property type="molecule type" value="Genomic_DNA"/>
</dbReference>
<proteinExistence type="predicted"/>
<dbReference type="PROSITE" id="PS51257">
    <property type="entry name" value="PROKAR_LIPOPROTEIN"/>
    <property type="match status" value="1"/>
</dbReference>
<accession>A0ABT8M287</accession>
<organism evidence="1 2">
    <name type="scientific">Methanoculleus methanifontis</name>
    <dbReference type="NCBI Taxonomy" id="2584086"/>
    <lineage>
        <taxon>Archaea</taxon>
        <taxon>Methanobacteriati</taxon>
        <taxon>Methanobacteriota</taxon>
        <taxon>Stenosarchaea group</taxon>
        <taxon>Methanomicrobia</taxon>
        <taxon>Methanomicrobiales</taxon>
        <taxon>Methanomicrobiaceae</taxon>
        <taxon>Methanoculleus</taxon>
    </lineage>
</organism>
<dbReference type="RefSeq" id="WP_301677726.1">
    <property type="nucleotide sequence ID" value="NZ_VCYI01000011.1"/>
</dbReference>
<keyword evidence="2" id="KW-1185">Reference proteome</keyword>
<gene>
    <name evidence="1" type="ORF">FGW20_08820</name>
</gene>
<evidence type="ECO:0000313" key="1">
    <source>
        <dbReference type="EMBL" id="MDN7013139.1"/>
    </source>
</evidence>
<sequence>MKKKLIILLIVLVIVACSFSGCVGAIKSLPKAAMARLAVGGAAAYISDAEKTYSDSDTLPWNWMQAYELYGEKGTKFKIHYEGNAPVDLLILDAKNYNIYDRALDSGRYTTKINGKYWSDRKEVNIAFTQPDNQQYYFVIDNTDLFGAKSGRSVTYSLTLN</sequence>
<dbReference type="Proteomes" id="UP001168423">
    <property type="component" value="Unassembled WGS sequence"/>
</dbReference>
<comment type="caution">
    <text evidence="1">The sequence shown here is derived from an EMBL/GenBank/DDBJ whole genome shotgun (WGS) entry which is preliminary data.</text>
</comment>
<protein>
    <submittedName>
        <fullName evidence="1">Uncharacterized protein</fullName>
    </submittedName>
</protein>
<evidence type="ECO:0000313" key="2">
    <source>
        <dbReference type="Proteomes" id="UP001168423"/>
    </source>
</evidence>
<reference evidence="1" key="1">
    <citation type="submission" date="2019-05" db="EMBL/GenBank/DDBJ databases">
        <title>Isolation and characterization of methanogens from the cold seep sediment at Four-Way Closure Ridge.</title>
        <authorList>
            <person name="You Y.-T."/>
            <person name="Chen S.-C."/>
            <person name="Zhang W.-L."/>
            <person name="Lai M.-C."/>
        </authorList>
    </citation>
    <scope>NUCLEOTIDE SEQUENCE</scope>
    <source>
        <strain evidence="1">FWC-SCC3</strain>
    </source>
</reference>